<keyword evidence="1" id="KW-1133">Transmembrane helix</keyword>
<evidence type="ECO:0000256" key="1">
    <source>
        <dbReference type="SAM" id="Phobius"/>
    </source>
</evidence>
<dbReference type="Proteomes" id="UP001152747">
    <property type="component" value="Unassembled WGS sequence"/>
</dbReference>
<comment type="caution">
    <text evidence="2">The sequence shown here is derived from an EMBL/GenBank/DDBJ whole genome shotgun (WGS) entry which is preliminary data.</text>
</comment>
<evidence type="ECO:0000313" key="2">
    <source>
        <dbReference type="EMBL" id="CAI5439795.1"/>
    </source>
</evidence>
<accession>A0A9P1IAM1</accession>
<proteinExistence type="predicted"/>
<dbReference type="EMBL" id="CANHGI010000001">
    <property type="protein sequence ID" value="CAI5439795.1"/>
    <property type="molecule type" value="Genomic_DNA"/>
</dbReference>
<keyword evidence="1" id="KW-0472">Membrane</keyword>
<feature type="transmembrane region" description="Helical" evidence="1">
    <location>
        <begin position="110"/>
        <end position="129"/>
    </location>
</feature>
<name>A0A9P1IAM1_9PELO</name>
<feature type="transmembrane region" description="Helical" evidence="1">
    <location>
        <begin position="72"/>
        <end position="90"/>
    </location>
</feature>
<sequence>MFSYILFTLVIILAVFQFQHWSAFILFWMISLFLPSTTSGSSLIAIQRLVFLSDKLQEFVKFFEGKYLINQLRFITCLMYMTNFFANIFLPDSELCFLSKSSNFFRSSVFVFNNLTNSVTIILHSIVLYKIHKIRHILSKTRRNSELSIIFQTIPVALTYLPYLLGIICNYFNILNGPSSIHTTICELEIFGVHRIIPATFTLANWTRIRDWLPKISANKKVDVMVIDVTT</sequence>
<keyword evidence="1" id="KW-0812">Transmembrane</keyword>
<protein>
    <submittedName>
        <fullName evidence="2">Uncharacterized protein</fullName>
    </submittedName>
</protein>
<organism evidence="2 3">
    <name type="scientific">Caenorhabditis angaria</name>
    <dbReference type="NCBI Taxonomy" id="860376"/>
    <lineage>
        <taxon>Eukaryota</taxon>
        <taxon>Metazoa</taxon>
        <taxon>Ecdysozoa</taxon>
        <taxon>Nematoda</taxon>
        <taxon>Chromadorea</taxon>
        <taxon>Rhabditida</taxon>
        <taxon>Rhabditina</taxon>
        <taxon>Rhabditomorpha</taxon>
        <taxon>Rhabditoidea</taxon>
        <taxon>Rhabditidae</taxon>
        <taxon>Peloderinae</taxon>
        <taxon>Caenorhabditis</taxon>
    </lineage>
</organism>
<evidence type="ECO:0000313" key="3">
    <source>
        <dbReference type="Proteomes" id="UP001152747"/>
    </source>
</evidence>
<feature type="transmembrane region" description="Helical" evidence="1">
    <location>
        <begin position="149"/>
        <end position="173"/>
    </location>
</feature>
<dbReference type="AlphaFoldDB" id="A0A9P1IAM1"/>
<reference evidence="2" key="1">
    <citation type="submission" date="2022-11" db="EMBL/GenBank/DDBJ databases">
        <authorList>
            <person name="Kikuchi T."/>
        </authorList>
    </citation>
    <scope>NUCLEOTIDE SEQUENCE</scope>
    <source>
        <strain evidence="2">PS1010</strain>
    </source>
</reference>
<keyword evidence="3" id="KW-1185">Reference proteome</keyword>
<feature type="transmembrane region" description="Helical" evidence="1">
    <location>
        <begin position="27"/>
        <end position="51"/>
    </location>
</feature>
<gene>
    <name evidence="2" type="ORF">CAMP_LOCUS2432</name>
</gene>